<dbReference type="EMBL" id="CCKQ01011037">
    <property type="protein sequence ID" value="CDW82570.1"/>
    <property type="molecule type" value="Genomic_DNA"/>
</dbReference>
<accession>A0A078AJM3</accession>
<reference evidence="1 2" key="1">
    <citation type="submission" date="2014-06" db="EMBL/GenBank/DDBJ databases">
        <authorList>
            <person name="Swart Estienne"/>
        </authorList>
    </citation>
    <scope>NUCLEOTIDE SEQUENCE [LARGE SCALE GENOMIC DNA]</scope>
    <source>
        <strain evidence="1 2">130c</strain>
    </source>
</reference>
<sequence>MESNHQQEQEQEEVELFDIKKLQITPDVSQISEAVEFTIQFQVKQAVPNPMFWKVNYIIDSTGKRVINELVISDKYTYNDVNQVYTVQLKTPKIEVDKVPRKTLLNVGLLQIKAYQVIDGENQEELSMNMVVHVSKDKSDESILLKTVLNPLE</sequence>
<gene>
    <name evidence="1" type="primary">Contig3700.g3949</name>
    <name evidence="1" type="ORF">STYLEM_11603</name>
</gene>
<dbReference type="InterPro" id="IPR036747">
    <property type="entry name" value="ASF1-like_sf"/>
</dbReference>
<dbReference type="AlphaFoldDB" id="A0A078AJM3"/>
<dbReference type="InParanoid" id="A0A078AJM3"/>
<organism evidence="1 2">
    <name type="scientific">Stylonychia lemnae</name>
    <name type="common">Ciliate</name>
    <dbReference type="NCBI Taxonomy" id="5949"/>
    <lineage>
        <taxon>Eukaryota</taxon>
        <taxon>Sar</taxon>
        <taxon>Alveolata</taxon>
        <taxon>Ciliophora</taxon>
        <taxon>Intramacronucleata</taxon>
        <taxon>Spirotrichea</taxon>
        <taxon>Stichotrichia</taxon>
        <taxon>Sporadotrichida</taxon>
        <taxon>Oxytrichidae</taxon>
        <taxon>Stylonychinae</taxon>
        <taxon>Stylonychia</taxon>
    </lineage>
</organism>
<keyword evidence="2" id="KW-1185">Reference proteome</keyword>
<evidence type="ECO:0000313" key="2">
    <source>
        <dbReference type="Proteomes" id="UP000039865"/>
    </source>
</evidence>
<dbReference type="GO" id="GO:0005634">
    <property type="term" value="C:nucleus"/>
    <property type="evidence" value="ECO:0007669"/>
    <property type="project" value="InterPro"/>
</dbReference>
<name>A0A078AJM3_STYLE</name>
<dbReference type="GO" id="GO:0006325">
    <property type="term" value="P:chromatin organization"/>
    <property type="evidence" value="ECO:0007669"/>
    <property type="project" value="InterPro"/>
</dbReference>
<protein>
    <submittedName>
        <fullName evidence="1">Uncharacterized protein</fullName>
    </submittedName>
</protein>
<dbReference type="SUPFAM" id="SSF101546">
    <property type="entry name" value="ASF1-like"/>
    <property type="match status" value="1"/>
</dbReference>
<evidence type="ECO:0000313" key="1">
    <source>
        <dbReference type="EMBL" id="CDW82570.1"/>
    </source>
</evidence>
<dbReference type="Proteomes" id="UP000039865">
    <property type="component" value="Unassembled WGS sequence"/>
</dbReference>
<proteinExistence type="predicted"/>